<evidence type="ECO:0000256" key="4">
    <source>
        <dbReference type="ARBA" id="ARBA00022847"/>
    </source>
</evidence>
<dbReference type="Proteomes" id="UP001085076">
    <property type="component" value="Unassembled WGS sequence"/>
</dbReference>
<sequence length="524" mass="56759">MASSEVTSPLLSPSSSNAYEEEAMGVDDMLRRYAGEFGPWQLRNFMLTSIAWALNALHTMVIVFADREPAWKCTARASPCAQTMCALEPGAWEWSAGPGESTAAEWGLVCAFKYKVGLVQSAFFAGSMVGAGICGHLSDNFLGRKRTLTLVSAMNAISGMLTALSPSYEAYIALRFITGLSTGGVGLCAFVLATEPIGPTKRGVVGMSTFYFFSIGTILLSILAYISPSWRALYIISSIPSLLFTIIIIPFISDSPRWYLVRNKTSEAMNIMRSIAEYNGKHIPQHITLTLDDHHKVIQKNNNEKNMEHSSSIITVLQSPITRSRLVSVTAINLLSSIVYYGLSLNVVNLKTNLYLGVILNAVAEAPAYALTGNALRWYGRKPLTIGTMWLSGVLCGVGSLVIMVEGGVWRLMRMVCGVMGIFAMAATFDLLYVYTAELFPTVVRNAALGCVTQAGQMGAIVAPLVVVLGGQWPFTVFAACGLLGGVLGFYLPETWNQPLYDTMAGMEKAQIKGEVVKMESESV</sequence>
<feature type="transmembrane region" description="Helical" evidence="9">
    <location>
        <begin position="326"/>
        <end position="348"/>
    </location>
</feature>
<dbReference type="PANTHER" id="PTHR24064">
    <property type="entry name" value="SOLUTE CARRIER FAMILY 22 MEMBER"/>
    <property type="match status" value="1"/>
</dbReference>
<dbReference type="AlphaFoldDB" id="A0A9D5H2M0"/>
<evidence type="ECO:0000256" key="9">
    <source>
        <dbReference type="SAM" id="Phobius"/>
    </source>
</evidence>
<feature type="domain" description="Major facilitator superfamily (MFS) profile" evidence="10">
    <location>
        <begin position="44"/>
        <end position="497"/>
    </location>
</feature>
<feature type="transmembrane region" description="Helical" evidence="9">
    <location>
        <begin position="232"/>
        <end position="252"/>
    </location>
</feature>
<feature type="transmembrane region" description="Helical" evidence="9">
    <location>
        <begin position="204"/>
        <end position="226"/>
    </location>
</feature>
<evidence type="ECO:0000256" key="5">
    <source>
        <dbReference type="ARBA" id="ARBA00022989"/>
    </source>
</evidence>
<keyword evidence="3 9" id="KW-0812">Transmembrane</keyword>
<dbReference type="SUPFAM" id="SSF103473">
    <property type="entry name" value="MFS general substrate transporter"/>
    <property type="match status" value="1"/>
</dbReference>
<proteinExistence type="inferred from homology"/>
<dbReference type="GO" id="GO:0006817">
    <property type="term" value="P:phosphate ion transport"/>
    <property type="evidence" value="ECO:0007669"/>
    <property type="project" value="UniProtKB-KW"/>
</dbReference>
<feature type="transmembrane region" description="Helical" evidence="9">
    <location>
        <begin position="384"/>
        <end position="405"/>
    </location>
</feature>
<name>A0A9D5H2M0_9LILI</name>
<dbReference type="PROSITE" id="PS50850">
    <property type="entry name" value="MFS"/>
    <property type="match status" value="1"/>
</dbReference>
<dbReference type="InterPro" id="IPR005828">
    <property type="entry name" value="MFS_sugar_transport-like"/>
</dbReference>
<comment type="caution">
    <text evidence="11">The sequence shown here is derived from an EMBL/GenBank/DDBJ whole genome shotgun (WGS) entry which is preliminary data.</text>
</comment>
<feature type="transmembrane region" description="Helical" evidence="9">
    <location>
        <begin position="411"/>
        <end position="435"/>
    </location>
</feature>
<evidence type="ECO:0000256" key="7">
    <source>
        <dbReference type="ARBA" id="ARBA00032043"/>
    </source>
</evidence>
<protein>
    <recommendedName>
        <fullName evidence="7">H(+)/Pi cotransporter</fullName>
    </recommendedName>
</protein>
<evidence type="ECO:0000259" key="10">
    <source>
        <dbReference type="PROSITE" id="PS50850"/>
    </source>
</evidence>
<feature type="transmembrane region" description="Helical" evidence="9">
    <location>
        <begin position="170"/>
        <end position="192"/>
    </location>
</feature>
<dbReference type="GO" id="GO:0015293">
    <property type="term" value="F:symporter activity"/>
    <property type="evidence" value="ECO:0007669"/>
    <property type="project" value="UniProtKB-KW"/>
</dbReference>
<evidence type="ECO:0000256" key="1">
    <source>
        <dbReference type="ARBA" id="ARBA00004141"/>
    </source>
</evidence>
<dbReference type="InterPro" id="IPR036259">
    <property type="entry name" value="MFS_trans_sf"/>
</dbReference>
<dbReference type="OrthoDB" id="3936150at2759"/>
<keyword evidence="2" id="KW-0813">Transport</keyword>
<feature type="transmembrane region" description="Helical" evidence="9">
    <location>
        <begin position="447"/>
        <end position="467"/>
    </location>
</feature>
<comment type="subcellular location">
    <subcellularLocation>
        <location evidence="1">Membrane</location>
        <topology evidence="1">Multi-pass membrane protein</topology>
    </subcellularLocation>
</comment>
<dbReference type="Pfam" id="PF00083">
    <property type="entry name" value="Sugar_tr"/>
    <property type="match status" value="1"/>
</dbReference>
<comment type="similarity">
    <text evidence="8">Belongs to the major facilitator superfamily. Phosphate:H(+) symporter (TC 2.A.1.9) family.</text>
</comment>
<reference evidence="11 12" key="1">
    <citation type="journal article" date="2022" name="Hortic Res">
        <title>The genome of Dioscorea zingiberensis sheds light on the biosynthesis, origin and evolution of the medicinally important diosgenin saponins.</title>
        <authorList>
            <person name="Li Y."/>
            <person name="Tan C."/>
            <person name="Li Z."/>
            <person name="Guo J."/>
            <person name="Li S."/>
            <person name="Chen X."/>
            <person name="Wang C."/>
            <person name="Dai X."/>
            <person name="Yang H."/>
            <person name="Song W."/>
            <person name="Hou L."/>
            <person name="Xu J."/>
            <person name="Tong Z."/>
            <person name="Xu A."/>
            <person name="Yuan X."/>
            <person name="Wang W."/>
            <person name="Yang Q."/>
            <person name="Chen L."/>
            <person name="Sun Z."/>
            <person name="Wang K."/>
            <person name="Pan B."/>
            <person name="Chen J."/>
            <person name="Bao Y."/>
            <person name="Liu F."/>
            <person name="Qi X."/>
            <person name="Gang D.R."/>
            <person name="Wen J."/>
            <person name="Li J."/>
        </authorList>
    </citation>
    <scope>NUCLEOTIDE SEQUENCE [LARGE SCALE GENOMIC DNA]</scope>
    <source>
        <strain evidence="11">Dzin_1.0</strain>
    </source>
</reference>
<dbReference type="InterPro" id="IPR005829">
    <property type="entry name" value="Sugar_transporter_CS"/>
</dbReference>
<keyword evidence="4" id="KW-0769">Symport</keyword>
<feature type="transmembrane region" description="Helical" evidence="9">
    <location>
        <begin position="473"/>
        <end position="492"/>
    </location>
</feature>
<keyword evidence="12" id="KW-1185">Reference proteome</keyword>
<dbReference type="InterPro" id="IPR020846">
    <property type="entry name" value="MFS_dom"/>
</dbReference>
<dbReference type="Gene3D" id="1.20.1250.20">
    <property type="entry name" value="MFS general substrate transporter like domains"/>
    <property type="match status" value="1"/>
</dbReference>
<gene>
    <name evidence="11" type="ORF">J5N97_001200</name>
</gene>
<dbReference type="GO" id="GO:0016020">
    <property type="term" value="C:membrane"/>
    <property type="evidence" value="ECO:0007669"/>
    <property type="project" value="UniProtKB-SubCell"/>
</dbReference>
<evidence type="ECO:0000313" key="11">
    <source>
        <dbReference type="EMBL" id="KAJ0960902.1"/>
    </source>
</evidence>
<evidence type="ECO:0000256" key="6">
    <source>
        <dbReference type="ARBA" id="ARBA00023136"/>
    </source>
</evidence>
<feature type="transmembrane region" description="Helical" evidence="9">
    <location>
        <begin position="354"/>
        <end position="372"/>
    </location>
</feature>
<evidence type="ECO:0000313" key="12">
    <source>
        <dbReference type="Proteomes" id="UP001085076"/>
    </source>
</evidence>
<dbReference type="PROSITE" id="PS00217">
    <property type="entry name" value="SUGAR_TRANSPORT_2"/>
    <property type="match status" value="1"/>
</dbReference>
<keyword evidence="6 9" id="KW-0472">Membrane</keyword>
<evidence type="ECO:0000256" key="8">
    <source>
        <dbReference type="ARBA" id="ARBA00044504"/>
    </source>
</evidence>
<dbReference type="EMBL" id="JAGGNH010000053">
    <property type="protein sequence ID" value="KAJ0960902.1"/>
    <property type="molecule type" value="Genomic_DNA"/>
</dbReference>
<keyword evidence="2" id="KW-0592">Phosphate transport</keyword>
<feature type="transmembrane region" description="Helical" evidence="9">
    <location>
        <begin position="45"/>
        <end position="65"/>
    </location>
</feature>
<accession>A0A9D5H2M0</accession>
<feature type="transmembrane region" description="Helical" evidence="9">
    <location>
        <begin position="147"/>
        <end position="164"/>
    </location>
</feature>
<keyword evidence="5 9" id="KW-1133">Transmembrane helix</keyword>
<evidence type="ECO:0000256" key="2">
    <source>
        <dbReference type="ARBA" id="ARBA00022592"/>
    </source>
</evidence>
<evidence type="ECO:0000256" key="3">
    <source>
        <dbReference type="ARBA" id="ARBA00022692"/>
    </source>
</evidence>
<organism evidence="11 12">
    <name type="scientific">Dioscorea zingiberensis</name>
    <dbReference type="NCBI Taxonomy" id="325984"/>
    <lineage>
        <taxon>Eukaryota</taxon>
        <taxon>Viridiplantae</taxon>
        <taxon>Streptophyta</taxon>
        <taxon>Embryophyta</taxon>
        <taxon>Tracheophyta</taxon>
        <taxon>Spermatophyta</taxon>
        <taxon>Magnoliopsida</taxon>
        <taxon>Liliopsida</taxon>
        <taxon>Dioscoreales</taxon>
        <taxon>Dioscoreaceae</taxon>
        <taxon>Dioscorea</taxon>
    </lineage>
</organism>